<accession>A0A0N4UZS3</accession>
<dbReference type="GO" id="GO:0106140">
    <property type="term" value="F:P-TEFb complex binding"/>
    <property type="evidence" value="ECO:0007669"/>
    <property type="project" value="TreeGrafter"/>
</dbReference>
<evidence type="ECO:0000256" key="7">
    <source>
        <dbReference type="ARBA" id="ARBA00023004"/>
    </source>
</evidence>
<evidence type="ECO:0000256" key="10">
    <source>
        <dbReference type="ARBA" id="ARBA00023242"/>
    </source>
</evidence>
<dbReference type="PANTHER" id="PTHR12480:SF32">
    <property type="entry name" value="BIFUNCTIONAL ARGININE DEMETHYLASE AND LYSYL-HYDROXYLASE JMJD6"/>
    <property type="match status" value="1"/>
</dbReference>
<keyword evidence="10" id="KW-0539">Nucleus</keyword>
<comment type="subcellular location">
    <subcellularLocation>
        <location evidence="2">Nucleus</location>
    </subcellularLocation>
</comment>
<name>A0A0N4UZS3_ENTVE</name>
<evidence type="ECO:0000313" key="13">
    <source>
        <dbReference type="EMBL" id="VDD87703.1"/>
    </source>
</evidence>
<keyword evidence="3" id="KW-0479">Metal-binding</keyword>
<sequence>MAPYSHPRAYKRILAAKSKARSEVSATTSEENIERIDASIMDAEEFRNSYELRHIPLILLGLTKKWDANYKWTLERLARKYRNQRFKCGEDDDGLSVRLKMKYYCEYMLNNKDDSPLYIFDSNFGERNKTKRLLEDYEVPVMFADDLFRCADSRRRPPYRWFVVGPARSGTGIHVDPLGTSAWNALIRGHKIWCMFPPNTPKTLMKPLPHEKGSHPDEAVQWFRTVYKRASLPNWPKEFPMYSTVQRPGEVMFVPSGWWHVVMNLDVTVAVTQNFCSTVNLPMVWKKTVKSRPRFAKHWFRLTINFQQLNSEAQFSRPASALMKLPEDREAR</sequence>
<dbReference type="GO" id="GO:0005737">
    <property type="term" value="C:cytoplasm"/>
    <property type="evidence" value="ECO:0007669"/>
    <property type="project" value="TreeGrafter"/>
</dbReference>
<protein>
    <submittedName>
        <fullName evidence="15">JmjC domain-containing protein</fullName>
    </submittedName>
</protein>
<evidence type="ECO:0000256" key="3">
    <source>
        <dbReference type="ARBA" id="ARBA00022723"/>
    </source>
</evidence>
<dbReference type="Gene3D" id="1.20.1280.270">
    <property type="match status" value="1"/>
</dbReference>
<dbReference type="InterPro" id="IPR003347">
    <property type="entry name" value="JmjC_dom"/>
</dbReference>
<dbReference type="GO" id="GO:0005634">
    <property type="term" value="C:nucleus"/>
    <property type="evidence" value="ECO:0007669"/>
    <property type="project" value="UniProtKB-SubCell"/>
</dbReference>
<keyword evidence="6" id="KW-0560">Oxidoreductase</keyword>
<evidence type="ECO:0000256" key="8">
    <source>
        <dbReference type="ARBA" id="ARBA00023015"/>
    </source>
</evidence>
<evidence type="ECO:0000313" key="14">
    <source>
        <dbReference type="Proteomes" id="UP000274131"/>
    </source>
</evidence>
<dbReference type="PROSITE" id="PS51184">
    <property type="entry name" value="JMJC"/>
    <property type="match status" value="1"/>
</dbReference>
<evidence type="ECO:0000259" key="12">
    <source>
        <dbReference type="PROSITE" id="PS51184"/>
    </source>
</evidence>
<keyword evidence="4" id="KW-0156">Chromatin regulator</keyword>
<keyword evidence="8" id="KW-0805">Transcription regulation</keyword>
<dbReference type="InterPro" id="IPR050910">
    <property type="entry name" value="JMJD6_ArgDemeth/LysHydrox"/>
</dbReference>
<dbReference type="EMBL" id="UXUI01007459">
    <property type="protein sequence ID" value="VDD87703.1"/>
    <property type="molecule type" value="Genomic_DNA"/>
</dbReference>
<dbReference type="OrthoDB" id="424465at2759"/>
<proteinExistence type="inferred from homology"/>
<evidence type="ECO:0000256" key="5">
    <source>
        <dbReference type="ARBA" id="ARBA00022964"/>
    </source>
</evidence>
<evidence type="ECO:0000256" key="9">
    <source>
        <dbReference type="ARBA" id="ARBA00023163"/>
    </source>
</evidence>
<dbReference type="GO" id="GO:0046872">
    <property type="term" value="F:metal ion binding"/>
    <property type="evidence" value="ECO:0007669"/>
    <property type="project" value="UniProtKB-KW"/>
</dbReference>
<dbReference type="PANTHER" id="PTHR12480">
    <property type="entry name" value="ARGININE DEMETHYLASE AND LYSYL-HYDROXYLASE JMJD"/>
    <property type="match status" value="1"/>
</dbReference>
<dbReference type="Gene3D" id="2.60.120.650">
    <property type="entry name" value="Cupin"/>
    <property type="match status" value="1"/>
</dbReference>
<evidence type="ECO:0000256" key="2">
    <source>
        <dbReference type="ARBA" id="ARBA00004123"/>
    </source>
</evidence>
<dbReference type="WBParaSite" id="EVEC_0000313801-mRNA-1">
    <property type="protein sequence ID" value="EVEC_0000313801-mRNA-1"/>
    <property type="gene ID" value="EVEC_0000313801"/>
</dbReference>
<dbReference type="AlphaFoldDB" id="A0A0N4UZS3"/>
<evidence type="ECO:0000256" key="6">
    <source>
        <dbReference type="ARBA" id="ARBA00023002"/>
    </source>
</evidence>
<comment type="similarity">
    <text evidence="11">Belongs to the JMJD6 family.</text>
</comment>
<evidence type="ECO:0000256" key="11">
    <source>
        <dbReference type="ARBA" id="ARBA00038068"/>
    </source>
</evidence>
<dbReference type="SUPFAM" id="SSF51197">
    <property type="entry name" value="Clavaminate synthase-like"/>
    <property type="match status" value="1"/>
</dbReference>
<dbReference type="GO" id="GO:0033749">
    <property type="term" value="F:histone H4R3 demethylase activity"/>
    <property type="evidence" value="ECO:0007669"/>
    <property type="project" value="TreeGrafter"/>
</dbReference>
<dbReference type="GO" id="GO:0006909">
    <property type="term" value="P:phagocytosis"/>
    <property type="evidence" value="ECO:0007669"/>
    <property type="project" value="TreeGrafter"/>
</dbReference>
<keyword evidence="7" id="KW-0408">Iron</keyword>
<evidence type="ECO:0000256" key="1">
    <source>
        <dbReference type="ARBA" id="ARBA00001954"/>
    </source>
</evidence>
<feature type="domain" description="JmjC" evidence="12">
    <location>
        <begin position="128"/>
        <end position="292"/>
    </location>
</feature>
<organism evidence="15">
    <name type="scientific">Enterobius vermicularis</name>
    <name type="common">Human pinworm</name>
    <dbReference type="NCBI Taxonomy" id="51028"/>
    <lineage>
        <taxon>Eukaryota</taxon>
        <taxon>Metazoa</taxon>
        <taxon>Ecdysozoa</taxon>
        <taxon>Nematoda</taxon>
        <taxon>Chromadorea</taxon>
        <taxon>Rhabditida</taxon>
        <taxon>Spirurina</taxon>
        <taxon>Oxyuridomorpha</taxon>
        <taxon>Oxyuroidea</taxon>
        <taxon>Oxyuridae</taxon>
        <taxon>Enterobius</taxon>
    </lineage>
</organism>
<reference evidence="13 14" key="2">
    <citation type="submission" date="2018-10" db="EMBL/GenBank/DDBJ databases">
        <authorList>
            <consortium name="Pathogen Informatics"/>
        </authorList>
    </citation>
    <scope>NUCLEOTIDE SEQUENCE [LARGE SCALE GENOMIC DNA]</scope>
</reference>
<dbReference type="STRING" id="51028.A0A0N4UZS3"/>
<evidence type="ECO:0000256" key="4">
    <source>
        <dbReference type="ARBA" id="ARBA00022853"/>
    </source>
</evidence>
<evidence type="ECO:0000313" key="15">
    <source>
        <dbReference type="WBParaSite" id="EVEC_0000313801-mRNA-1"/>
    </source>
</evidence>
<dbReference type="SMART" id="SM00558">
    <property type="entry name" value="JmjC"/>
    <property type="match status" value="1"/>
</dbReference>
<dbReference type="Proteomes" id="UP000274131">
    <property type="component" value="Unassembled WGS sequence"/>
</dbReference>
<keyword evidence="5" id="KW-0223">Dioxygenase</keyword>
<reference evidence="15" key="1">
    <citation type="submission" date="2017-02" db="UniProtKB">
        <authorList>
            <consortium name="WormBaseParasite"/>
        </authorList>
    </citation>
    <scope>IDENTIFICATION</scope>
</reference>
<keyword evidence="9" id="KW-0804">Transcription</keyword>
<gene>
    <name evidence="13" type="ORF">EVEC_LOCUS2846</name>
</gene>
<comment type="cofactor">
    <cofactor evidence="1">
        <name>Fe(2+)</name>
        <dbReference type="ChEBI" id="CHEBI:29033"/>
    </cofactor>
</comment>
<dbReference type="Pfam" id="PF02373">
    <property type="entry name" value="JmjC"/>
    <property type="match status" value="1"/>
</dbReference>
<keyword evidence="14" id="KW-1185">Reference proteome</keyword>